<feature type="chain" id="PRO_5008821270" description="Outer-membrane lipoprotein LolB" evidence="14">
    <location>
        <begin position="21"/>
        <end position="207"/>
    </location>
</feature>
<reference evidence="15 16" key="1">
    <citation type="submission" date="2014-09" db="EMBL/GenBank/DDBJ databases">
        <title>Cedecea neteri SSMD04 Genome Sequencing.</title>
        <authorList>
            <person name="Tan J.-Y."/>
        </authorList>
    </citation>
    <scope>NUCLEOTIDE SEQUENCE [LARGE SCALE GENOMIC DNA]</scope>
    <source>
        <strain evidence="15 16">SSMD04</strain>
    </source>
</reference>
<dbReference type="Gene3D" id="2.50.20.10">
    <property type="entry name" value="Lipoprotein localisation LolA/LolB/LppX"/>
    <property type="match status" value="1"/>
</dbReference>
<name>A0A089Q3Q5_9ENTR</name>
<keyword evidence="5 13" id="KW-0813">Transport</keyword>
<comment type="subunit">
    <text evidence="3 13">Monomer.</text>
</comment>
<keyword evidence="16" id="KW-1185">Reference proteome</keyword>
<evidence type="ECO:0000256" key="7">
    <source>
        <dbReference type="ARBA" id="ARBA00022927"/>
    </source>
</evidence>
<dbReference type="OrthoDB" id="9797618at2"/>
<dbReference type="EMBL" id="CP009451">
    <property type="protein sequence ID" value="AIR07322.1"/>
    <property type="molecule type" value="Genomic_DNA"/>
</dbReference>
<keyword evidence="10 13" id="KW-0143">Chaperone</keyword>
<evidence type="ECO:0000256" key="6">
    <source>
        <dbReference type="ARBA" id="ARBA00022729"/>
    </source>
</evidence>
<evidence type="ECO:0000256" key="8">
    <source>
        <dbReference type="ARBA" id="ARBA00023136"/>
    </source>
</evidence>
<evidence type="ECO:0000256" key="14">
    <source>
        <dbReference type="SAM" id="SignalP"/>
    </source>
</evidence>
<dbReference type="InterPro" id="IPR004565">
    <property type="entry name" value="OM_lipoprot_LolB"/>
</dbReference>
<dbReference type="HAMAP" id="MF_00233">
    <property type="entry name" value="LolB"/>
    <property type="match status" value="1"/>
</dbReference>
<keyword evidence="9 13" id="KW-0564">Palmitate</keyword>
<keyword evidence="7 13" id="KW-0653">Protein transport</keyword>
<dbReference type="GO" id="GO:0044874">
    <property type="term" value="P:lipoprotein localization to outer membrane"/>
    <property type="evidence" value="ECO:0007669"/>
    <property type="project" value="UniProtKB-UniRule"/>
</dbReference>
<gene>
    <name evidence="13 15" type="primary">lolB</name>
    <name evidence="15" type="ORF">JT31_22715</name>
</gene>
<keyword evidence="8 13" id="KW-0472">Membrane</keyword>
<dbReference type="InterPro" id="IPR029046">
    <property type="entry name" value="LolA/LolB/LppX"/>
</dbReference>
<dbReference type="RefSeq" id="WP_038482387.1">
    <property type="nucleotide sequence ID" value="NZ_CP009451.1"/>
</dbReference>
<evidence type="ECO:0000313" key="16">
    <source>
        <dbReference type="Proteomes" id="UP000029481"/>
    </source>
</evidence>
<feature type="signal peptide" evidence="14">
    <location>
        <begin position="1"/>
        <end position="20"/>
    </location>
</feature>
<evidence type="ECO:0000256" key="9">
    <source>
        <dbReference type="ARBA" id="ARBA00023139"/>
    </source>
</evidence>
<keyword evidence="12 13" id="KW-0449">Lipoprotein</keyword>
<accession>A0A089Q3Q5</accession>
<keyword evidence="11 13" id="KW-0998">Cell outer membrane</keyword>
<dbReference type="NCBIfam" id="TIGR00548">
    <property type="entry name" value="lolB"/>
    <property type="match status" value="1"/>
</dbReference>
<evidence type="ECO:0000256" key="3">
    <source>
        <dbReference type="ARBA" id="ARBA00011245"/>
    </source>
</evidence>
<evidence type="ECO:0000256" key="4">
    <source>
        <dbReference type="ARBA" id="ARBA00016202"/>
    </source>
</evidence>
<dbReference type="SUPFAM" id="SSF89392">
    <property type="entry name" value="Prokaryotic lipoproteins and lipoprotein localization factors"/>
    <property type="match status" value="1"/>
</dbReference>
<evidence type="ECO:0000256" key="11">
    <source>
        <dbReference type="ARBA" id="ARBA00023237"/>
    </source>
</evidence>
<evidence type="ECO:0000256" key="13">
    <source>
        <dbReference type="HAMAP-Rule" id="MF_00233"/>
    </source>
</evidence>
<comment type="subcellular location">
    <subcellularLocation>
        <location evidence="1 13">Cell outer membrane</location>
        <topology evidence="1 13">Lipid-anchor</topology>
    </subcellularLocation>
</comment>
<dbReference type="PROSITE" id="PS51257">
    <property type="entry name" value="PROKAR_LIPOPROTEIN"/>
    <property type="match status" value="1"/>
</dbReference>
<sequence>MLMPKARLMRLLPLASLVLAACSVHQPSGPGKSPDSPQWLEHQQQVQKITQYQTRGAFAYLSDSQKVYARFNWQQTAPDRYRLLLTNPLGSTELELNAQPDQVQLTDRDGKRYIAKDAEEMIGKLTGMPIPLNSLRQWILGLPGDSTDYKLDDQYRLREVNYTQDGKTWKVVYSDYDSKTQPSLPSNMELREGDQRIKLKMDSWAVK</sequence>
<dbReference type="AlphaFoldDB" id="A0A089Q3Q5"/>
<evidence type="ECO:0000256" key="10">
    <source>
        <dbReference type="ARBA" id="ARBA00023186"/>
    </source>
</evidence>
<dbReference type="GO" id="GO:0015031">
    <property type="term" value="P:protein transport"/>
    <property type="evidence" value="ECO:0007669"/>
    <property type="project" value="UniProtKB-KW"/>
</dbReference>
<evidence type="ECO:0000313" key="15">
    <source>
        <dbReference type="EMBL" id="AIR07322.1"/>
    </source>
</evidence>
<organism evidence="15 16">
    <name type="scientific">Cedecea neteri</name>
    <dbReference type="NCBI Taxonomy" id="158822"/>
    <lineage>
        <taxon>Bacteria</taxon>
        <taxon>Pseudomonadati</taxon>
        <taxon>Pseudomonadota</taxon>
        <taxon>Gammaproteobacteria</taxon>
        <taxon>Enterobacterales</taxon>
        <taxon>Enterobacteriaceae</taxon>
        <taxon>Cedecea</taxon>
    </lineage>
</organism>
<evidence type="ECO:0000256" key="12">
    <source>
        <dbReference type="ARBA" id="ARBA00023288"/>
    </source>
</evidence>
<evidence type="ECO:0000256" key="2">
    <source>
        <dbReference type="ARBA" id="ARBA00009696"/>
    </source>
</evidence>
<comment type="function">
    <text evidence="13">Plays a critical role in the incorporation of lipoproteins in the outer membrane after they are released by the LolA protein.</text>
</comment>
<evidence type="ECO:0000256" key="5">
    <source>
        <dbReference type="ARBA" id="ARBA00022448"/>
    </source>
</evidence>
<dbReference type="Pfam" id="PF03550">
    <property type="entry name" value="LolB"/>
    <property type="match status" value="1"/>
</dbReference>
<proteinExistence type="inferred from homology"/>
<dbReference type="Proteomes" id="UP000029481">
    <property type="component" value="Chromosome"/>
</dbReference>
<comment type="similarity">
    <text evidence="2 13">Belongs to the LolB family.</text>
</comment>
<evidence type="ECO:0000256" key="1">
    <source>
        <dbReference type="ARBA" id="ARBA00004459"/>
    </source>
</evidence>
<dbReference type="GO" id="GO:0009279">
    <property type="term" value="C:cell outer membrane"/>
    <property type="evidence" value="ECO:0007669"/>
    <property type="project" value="UniProtKB-SubCell"/>
</dbReference>
<dbReference type="CDD" id="cd16326">
    <property type="entry name" value="LolB"/>
    <property type="match status" value="1"/>
</dbReference>
<keyword evidence="6 13" id="KW-0732">Signal</keyword>
<protein>
    <recommendedName>
        <fullName evidence="4 13">Outer-membrane lipoprotein LolB</fullName>
    </recommendedName>
</protein>
<dbReference type="KEGG" id="cnt:JT31_22715"/>